<sequence>MERYTAEQIQVFSFEEHVRARPAMYFRVARESPELPTEILQQVVWDALHHRDGTHGQVRVEIESDLVFSVEDDQRRPGDEQGKPLPGFFGSLLDEERWAPATAAALSVRTVVEVRLDGRGFRQELAGALSAGDWEEFATSKPSGTRTTFQLDPSYCGPDEAIAWSLRPEDLHGRECDANPSPVTFSVHDIHDLRAEAENSAGE</sequence>
<name>A0ABS2V3S4_9ACTN</name>
<dbReference type="InterPro" id="IPR036890">
    <property type="entry name" value="HATPase_C_sf"/>
</dbReference>
<accession>A0ABS2V3S4</accession>
<protein>
    <submittedName>
        <fullName evidence="1">Uncharacterized protein</fullName>
    </submittedName>
</protein>
<dbReference type="SUPFAM" id="SSF55874">
    <property type="entry name" value="ATPase domain of HSP90 chaperone/DNA topoisomerase II/histidine kinase"/>
    <property type="match status" value="1"/>
</dbReference>
<dbReference type="Proteomes" id="UP000664109">
    <property type="component" value="Unassembled WGS sequence"/>
</dbReference>
<organism evidence="1 2">
    <name type="scientific">Streptomyces zhihengii</name>
    <dbReference type="NCBI Taxonomy" id="1818004"/>
    <lineage>
        <taxon>Bacteria</taxon>
        <taxon>Bacillati</taxon>
        <taxon>Actinomycetota</taxon>
        <taxon>Actinomycetes</taxon>
        <taxon>Kitasatosporales</taxon>
        <taxon>Streptomycetaceae</taxon>
        <taxon>Streptomyces</taxon>
    </lineage>
</organism>
<evidence type="ECO:0000313" key="2">
    <source>
        <dbReference type="Proteomes" id="UP000664109"/>
    </source>
</evidence>
<comment type="caution">
    <text evidence="1">The sequence shown here is derived from an EMBL/GenBank/DDBJ whole genome shotgun (WGS) entry which is preliminary data.</text>
</comment>
<gene>
    <name evidence="1" type="ORF">JE024_37760</name>
</gene>
<keyword evidence="2" id="KW-1185">Reference proteome</keyword>
<dbReference type="Gene3D" id="3.30.565.10">
    <property type="entry name" value="Histidine kinase-like ATPase, C-terminal domain"/>
    <property type="match status" value="1"/>
</dbReference>
<evidence type="ECO:0000313" key="1">
    <source>
        <dbReference type="EMBL" id="MBM9624314.1"/>
    </source>
</evidence>
<dbReference type="EMBL" id="JAFEJA010000002">
    <property type="protein sequence ID" value="MBM9624314.1"/>
    <property type="molecule type" value="Genomic_DNA"/>
</dbReference>
<reference evidence="1 2" key="1">
    <citation type="journal article" date="2016" name="Arch. Microbiol.">
        <title>Streptomyces zhihengii sp. nov., isolated from rhizospheric soil of Psammosilene tunicoides.</title>
        <authorList>
            <person name="Huang M.J."/>
            <person name="Fei J.J."/>
            <person name="Salam N."/>
            <person name="Kim C.J."/>
            <person name="Hozzein W.N."/>
            <person name="Xiao M."/>
            <person name="Huang H.Q."/>
            <person name="Li W.J."/>
        </authorList>
    </citation>
    <scope>NUCLEOTIDE SEQUENCE [LARGE SCALE GENOMIC DNA]</scope>
    <source>
        <strain evidence="1 2">YIM T102</strain>
    </source>
</reference>
<proteinExistence type="predicted"/>